<accession>A0A9X7V0P7</accession>
<keyword evidence="4" id="KW-0443">Lipid metabolism</keyword>
<dbReference type="InterPro" id="IPR016181">
    <property type="entry name" value="Acyl_CoA_acyltransferase"/>
</dbReference>
<dbReference type="InterPro" id="IPR052351">
    <property type="entry name" value="Ornithine_N-alpha-AT"/>
</dbReference>
<gene>
    <name evidence="11" type="ORF">GJQ55_04920</name>
</gene>
<evidence type="ECO:0000256" key="10">
    <source>
        <dbReference type="ARBA" id="ARBA00047785"/>
    </source>
</evidence>
<dbReference type="EC" id="2.3.2.30" evidence="7"/>
<dbReference type="Pfam" id="PF13444">
    <property type="entry name" value="Acetyltransf_5"/>
    <property type="match status" value="1"/>
</dbReference>
<evidence type="ECO:0000256" key="2">
    <source>
        <dbReference type="ARBA" id="ARBA00022516"/>
    </source>
</evidence>
<evidence type="ECO:0000256" key="7">
    <source>
        <dbReference type="ARBA" id="ARBA00039058"/>
    </source>
</evidence>
<keyword evidence="5" id="KW-0012">Acyltransferase</keyword>
<comment type="catalytic activity">
    <reaction evidence="10">
        <text>a (3R)-hydroxyacyl-[ACP] + L-ornithine = a lyso-ornithine lipid + holo-[ACP] + H(+)</text>
        <dbReference type="Rhea" id="RHEA:20633"/>
        <dbReference type="Rhea" id="RHEA-COMP:9685"/>
        <dbReference type="Rhea" id="RHEA-COMP:9945"/>
        <dbReference type="ChEBI" id="CHEBI:15378"/>
        <dbReference type="ChEBI" id="CHEBI:46911"/>
        <dbReference type="ChEBI" id="CHEBI:64479"/>
        <dbReference type="ChEBI" id="CHEBI:78827"/>
        <dbReference type="ChEBI" id="CHEBI:138482"/>
        <dbReference type="EC" id="2.3.2.30"/>
    </reaction>
    <physiologicalReaction direction="left-to-right" evidence="10">
        <dbReference type="Rhea" id="RHEA:20634"/>
    </physiologicalReaction>
</comment>
<evidence type="ECO:0000313" key="11">
    <source>
        <dbReference type="EMBL" id="QQD25433.1"/>
    </source>
</evidence>
<reference evidence="11 12" key="1">
    <citation type="submission" date="2019-11" db="EMBL/GenBank/DDBJ databases">
        <title>Venatorbacter sp. nov. a predator of Campylobacter and other Gram-negative bacteria.</title>
        <authorList>
            <person name="Saeedi A."/>
            <person name="Cummings N.J."/>
            <person name="Connerton I.F."/>
            <person name="Connerton P.L."/>
        </authorList>
    </citation>
    <scope>NUCLEOTIDE SEQUENCE [LARGE SCALE GENOMIC DNA]</scope>
    <source>
        <strain evidence="11">XL5</strain>
    </source>
</reference>
<dbReference type="GO" id="GO:0006629">
    <property type="term" value="P:lipid metabolic process"/>
    <property type="evidence" value="ECO:0007669"/>
    <property type="project" value="UniProtKB-KW"/>
</dbReference>
<evidence type="ECO:0000256" key="5">
    <source>
        <dbReference type="ARBA" id="ARBA00023315"/>
    </source>
</evidence>
<keyword evidence="3" id="KW-0808">Transferase</keyword>
<dbReference type="Proteomes" id="UP000596074">
    <property type="component" value="Chromosome"/>
</dbReference>
<proteinExistence type="inferred from homology"/>
<organism evidence="11 12">
    <name type="scientific">Venatoribacter cucullus</name>
    <dbReference type="NCBI Taxonomy" id="2661630"/>
    <lineage>
        <taxon>Bacteria</taxon>
        <taxon>Pseudomonadati</taxon>
        <taxon>Pseudomonadota</taxon>
        <taxon>Gammaproteobacteria</taxon>
        <taxon>Oceanospirillales</taxon>
        <taxon>Oceanospirillaceae</taxon>
        <taxon>Venatoribacter</taxon>
    </lineage>
</organism>
<protein>
    <recommendedName>
        <fullName evidence="8">L-ornithine N(alpha)-acyltransferase</fullName>
        <ecNumber evidence="7">2.3.2.30</ecNumber>
    </recommendedName>
</protein>
<evidence type="ECO:0000256" key="3">
    <source>
        <dbReference type="ARBA" id="ARBA00022679"/>
    </source>
</evidence>
<evidence type="ECO:0000256" key="4">
    <source>
        <dbReference type="ARBA" id="ARBA00023098"/>
    </source>
</evidence>
<keyword evidence="12" id="KW-1185">Reference proteome</keyword>
<dbReference type="EMBL" id="CP046056">
    <property type="protein sequence ID" value="QQD25433.1"/>
    <property type="molecule type" value="Genomic_DNA"/>
</dbReference>
<dbReference type="AlphaFoldDB" id="A0A9X7V0P7"/>
<comment type="function">
    <text evidence="9">Catalyzes the first step in the biosynthesis of ornithine lipids, which are phosphorus-free membrane lipids. Catalyzes the 3-hydroxyacyl-acyl carrier protein-dependent acylation of ornithine to form lyso-ornithine lipid (LOL).</text>
</comment>
<evidence type="ECO:0000313" key="12">
    <source>
        <dbReference type="Proteomes" id="UP000596074"/>
    </source>
</evidence>
<dbReference type="PANTHER" id="PTHR37323">
    <property type="entry name" value="GCN5-RELATED N-ACETYLTRANSFERASE"/>
    <property type="match status" value="1"/>
</dbReference>
<dbReference type="GO" id="GO:0043810">
    <property type="term" value="F:ornithine-acyl [acyl carrier protein] N-acyltransferase activity"/>
    <property type="evidence" value="ECO:0007669"/>
    <property type="project" value="UniProtKB-EC"/>
</dbReference>
<dbReference type="KEGG" id="vcw:GJQ55_04920"/>
<dbReference type="PANTHER" id="PTHR37323:SF1">
    <property type="entry name" value="L-ORNITHINE N(ALPHA)-ACYLTRANSFERASE"/>
    <property type="match status" value="1"/>
</dbReference>
<name>A0A9X7V0P7_9GAMM</name>
<comment type="similarity">
    <text evidence="6">Belongs to the acetyltransferase family. OlsB subfamily.</text>
</comment>
<dbReference type="Gene3D" id="3.40.630.30">
    <property type="match status" value="1"/>
</dbReference>
<sequence length="256" mass="28470">MQQATAQQHQLQADILDSTLVARVTQDPAEIRQAMALRYRVFAEDMGAAVSGSEQGLDQDHFDEYCLHLIVKDIANDRVVGYSRILTNELAAKAGGFYSATEFDLSAILLPGKRYMEIGRTCVDTEFRSGSVIGLLWSGIAQFMAAHNIDYLMGCASIPLRDGYSRAVAIVNHLRDNHFTPEHLRATPKVPMPTVDTDLDGKALMPPLLKAYLRIGLKVCGEPCLDKAFNVADALILLDRKDMNQRYLRHFTRAEA</sequence>
<evidence type="ECO:0000256" key="8">
    <source>
        <dbReference type="ARBA" id="ARBA00039866"/>
    </source>
</evidence>
<keyword evidence="2" id="KW-0444">Lipid biosynthesis</keyword>
<dbReference type="SUPFAM" id="SSF55729">
    <property type="entry name" value="Acyl-CoA N-acyltransferases (Nat)"/>
    <property type="match status" value="1"/>
</dbReference>
<evidence type="ECO:0000256" key="6">
    <source>
        <dbReference type="ARBA" id="ARBA00038095"/>
    </source>
</evidence>
<evidence type="ECO:0000256" key="1">
    <source>
        <dbReference type="ARBA" id="ARBA00005189"/>
    </source>
</evidence>
<comment type="pathway">
    <text evidence="1">Lipid metabolism.</text>
</comment>
<evidence type="ECO:0000256" key="9">
    <source>
        <dbReference type="ARBA" id="ARBA00045724"/>
    </source>
</evidence>